<organism evidence="5 6">
    <name type="scientific">Cercophora newfieldiana</name>
    <dbReference type="NCBI Taxonomy" id="92897"/>
    <lineage>
        <taxon>Eukaryota</taxon>
        <taxon>Fungi</taxon>
        <taxon>Dikarya</taxon>
        <taxon>Ascomycota</taxon>
        <taxon>Pezizomycotina</taxon>
        <taxon>Sordariomycetes</taxon>
        <taxon>Sordariomycetidae</taxon>
        <taxon>Sordariales</taxon>
        <taxon>Lasiosphaeriaceae</taxon>
        <taxon>Cercophora</taxon>
    </lineage>
</organism>
<comment type="similarity">
    <text evidence="2">Belongs to the major facilitator superfamily. Monocarboxylate porter (TC 2.A.1.13) family.</text>
</comment>
<evidence type="ECO:0000256" key="2">
    <source>
        <dbReference type="ARBA" id="ARBA00006727"/>
    </source>
</evidence>
<dbReference type="InterPro" id="IPR020846">
    <property type="entry name" value="MFS_dom"/>
</dbReference>
<keyword evidence="3" id="KW-0812">Transmembrane</keyword>
<dbReference type="GO" id="GO:0016020">
    <property type="term" value="C:membrane"/>
    <property type="evidence" value="ECO:0007669"/>
    <property type="project" value="UniProtKB-SubCell"/>
</dbReference>
<evidence type="ECO:0000259" key="4">
    <source>
        <dbReference type="PROSITE" id="PS50850"/>
    </source>
</evidence>
<comment type="caution">
    <text evidence="5">The sequence shown here is derived from an EMBL/GenBank/DDBJ whole genome shotgun (WGS) entry which is preliminary data.</text>
</comment>
<reference evidence="5" key="1">
    <citation type="submission" date="2023-06" db="EMBL/GenBank/DDBJ databases">
        <title>Genome-scale phylogeny and comparative genomics of the fungal order Sordariales.</title>
        <authorList>
            <consortium name="Lawrence Berkeley National Laboratory"/>
            <person name="Hensen N."/>
            <person name="Bonometti L."/>
            <person name="Westerberg I."/>
            <person name="Brannstrom I.O."/>
            <person name="Guillou S."/>
            <person name="Cros-Aarteil S."/>
            <person name="Calhoun S."/>
            <person name="Haridas S."/>
            <person name="Kuo A."/>
            <person name="Mondo S."/>
            <person name="Pangilinan J."/>
            <person name="Riley R."/>
            <person name="Labutti K."/>
            <person name="Andreopoulos B."/>
            <person name="Lipzen A."/>
            <person name="Chen C."/>
            <person name="Yanf M."/>
            <person name="Daum C."/>
            <person name="Ng V."/>
            <person name="Clum A."/>
            <person name="Steindorff A."/>
            <person name="Ohm R."/>
            <person name="Martin F."/>
            <person name="Silar P."/>
            <person name="Natvig D."/>
            <person name="Lalanne C."/>
            <person name="Gautier V."/>
            <person name="Ament-Velasquez S.L."/>
            <person name="Kruys A."/>
            <person name="Hutchinson M.I."/>
            <person name="Powell A.J."/>
            <person name="Barry K."/>
            <person name="Miller A.N."/>
            <person name="Grigoriev I.V."/>
            <person name="Debuchy R."/>
            <person name="Gladieux P."/>
            <person name="Thoren M.H."/>
            <person name="Johannesson H."/>
        </authorList>
    </citation>
    <scope>NUCLEOTIDE SEQUENCE</scope>
    <source>
        <strain evidence="5">SMH2532-1</strain>
    </source>
</reference>
<proteinExistence type="inferred from homology"/>
<evidence type="ECO:0000313" key="6">
    <source>
        <dbReference type="Proteomes" id="UP001174936"/>
    </source>
</evidence>
<dbReference type="PANTHER" id="PTHR11360">
    <property type="entry name" value="MONOCARBOXYLATE TRANSPORTER"/>
    <property type="match status" value="1"/>
</dbReference>
<feature type="transmembrane region" description="Helical" evidence="3">
    <location>
        <begin position="195"/>
        <end position="215"/>
    </location>
</feature>
<feature type="domain" description="Major facilitator superfamily (MFS) profile" evidence="4">
    <location>
        <begin position="236"/>
        <end position="423"/>
    </location>
</feature>
<protein>
    <submittedName>
        <fullName evidence="5">Major facilitator superfamily domain-containing protein</fullName>
    </submittedName>
</protein>
<dbReference type="InterPro" id="IPR050327">
    <property type="entry name" value="Proton-linked_MCT"/>
</dbReference>
<dbReference type="PANTHER" id="PTHR11360:SF319">
    <property type="entry name" value="MAJOR FACILITATOR SUPERFAMILY (MFS) PROFILE DOMAIN-CONTAINING PROTEIN"/>
    <property type="match status" value="1"/>
</dbReference>
<feature type="transmembrane region" description="Helical" evidence="3">
    <location>
        <begin position="395"/>
        <end position="414"/>
    </location>
</feature>
<dbReference type="Gene3D" id="1.20.1250.20">
    <property type="entry name" value="MFS general substrate transporter like domains"/>
    <property type="match status" value="2"/>
</dbReference>
<dbReference type="Pfam" id="PF07690">
    <property type="entry name" value="MFS_1"/>
    <property type="match status" value="1"/>
</dbReference>
<sequence length="423" mass="44520">MAINSDAYNPPFLEHYEGKQVSQEDDLYPEGGLRAWLVAAGAACILFATLGWANSFGVFFPFYLNHQLSAESPDSIAWIGSVQVTLSFATGVVGGPLFDRYGTLVLRPATAAYIFAVMVTSLCEKYWQFMLAQGVLTGIAMGFLLSPSMAAVSQHFHRRRGAAMGIAIAGSSIGSVVFPIMLSKLLNETNIGFGWSVRIAGFIMLPVLGFSVLTIKTRLEPRKTQFFLPEAFKSRLYLALIAATFFLFIGTFIPLFYISTYAISRGMNNTLAGYLVAILNGAGVPGRIIPGIMGDKLGRLNALCAAGVATAVLIFCWPTAVSDAAIIVFSVAIGFTSGAIISGASVAITLCASNPKDVGTWLGQALAIASLAALGGGPANGALVKAYDSFDQVSYLSGSACMFGAALVLAAKACTPEGLFGRV</sequence>
<feature type="transmembrane region" description="Helical" evidence="3">
    <location>
        <begin position="358"/>
        <end position="375"/>
    </location>
</feature>
<feature type="transmembrane region" description="Helical" evidence="3">
    <location>
        <begin position="271"/>
        <end position="288"/>
    </location>
</feature>
<dbReference type="EMBL" id="JAULSV010000003">
    <property type="protein sequence ID" value="KAK0650033.1"/>
    <property type="molecule type" value="Genomic_DNA"/>
</dbReference>
<dbReference type="PROSITE" id="PS50850">
    <property type="entry name" value="MFS"/>
    <property type="match status" value="1"/>
</dbReference>
<dbReference type="InterPro" id="IPR036259">
    <property type="entry name" value="MFS_trans_sf"/>
</dbReference>
<comment type="subcellular location">
    <subcellularLocation>
        <location evidence="1">Membrane</location>
        <topology evidence="1">Multi-pass membrane protein</topology>
    </subcellularLocation>
</comment>
<evidence type="ECO:0000256" key="1">
    <source>
        <dbReference type="ARBA" id="ARBA00004141"/>
    </source>
</evidence>
<gene>
    <name evidence="5" type="ORF">B0T16DRAFT_445634</name>
</gene>
<feature type="transmembrane region" description="Helical" evidence="3">
    <location>
        <begin position="126"/>
        <end position="150"/>
    </location>
</feature>
<dbReference type="AlphaFoldDB" id="A0AA40CUQ5"/>
<dbReference type="InterPro" id="IPR011701">
    <property type="entry name" value="MFS"/>
</dbReference>
<evidence type="ECO:0000313" key="5">
    <source>
        <dbReference type="EMBL" id="KAK0650033.1"/>
    </source>
</evidence>
<evidence type="ECO:0000256" key="3">
    <source>
        <dbReference type="SAM" id="Phobius"/>
    </source>
</evidence>
<name>A0AA40CUQ5_9PEZI</name>
<feature type="transmembrane region" description="Helical" evidence="3">
    <location>
        <begin position="76"/>
        <end position="98"/>
    </location>
</feature>
<feature type="transmembrane region" description="Helical" evidence="3">
    <location>
        <begin position="300"/>
        <end position="320"/>
    </location>
</feature>
<keyword evidence="3" id="KW-0472">Membrane</keyword>
<feature type="transmembrane region" description="Helical" evidence="3">
    <location>
        <begin position="35"/>
        <end position="64"/>
    </location>
</feature>
<dbReference type="GO" id="GO:0022857">
    <property type="term" value="F:transmembrane transporter activity"/>
    <property type="evidence" value="ECO:0007669"/>
    <property type="project" value="InterPro"/>
</dbReference>
<feature type="transmembrane region" description="Helical" evidence="3">
    <location>
        <begin position="236"/>
        <end position="259"/>
    </location>
</feature>
<dbReference type="SUPFAM" id="SSF103473">
    <property type="entry name" value="MFS general substrate transporter"/>
    <property type="match status" value="1"/>
</dbReference>
<feature type="transmembrane region" description="Helical" evidence="3">
    <location>
        <begin position="162"/>
        <end position="183"/>
    </location>
</feature>
<keyword evidence="3" id="KW-1133">Transmembrane helix</keyword>
<keyword evidence="6" id="KW-1185">Reference proteome</keyword>
<accession>A0AA40CUQ5</accession>
<feature type="transmembrane region" description="Helical" evidence="3">
    <location>
        <begin position="326"/>
        <end position="351"/>
    </location>
</feature>
<dbReference type="Proteomes" id="UP001174936">
    <property type="component" value="Unassembled WGS sequence"/>
</dbReference>